<reference evidence="1 2" key="1">
    <citation type="submission" date="2019-03" db="EMBL/GenBank/DDBJ databases">
        <title>Genomic Encyclopedia of Type Strains, Phase III (KMG-III): the genomes of soil and plant-associated and newly described type strains.</title>
        <authorList>
            <person name="Whitman W."/>
        </authorList>
    </citation>
    <scope>NUCLEOTIDE SEQUENCE [LARGE SCALE GENOMIC DNA]</scope>
    <source>
        <strain evidence="1 2">VKM Ac-2575</strain>
    </source>
</reference>
<organism evidence="1 2">
    <name type="scientific">Kribbella voronezhensis</name>
    <dbReference type="NCBI Taxonomy" id="2512212"/>
    <lineage>
        <taxon>Bacteria</taxon>
        <taxon>Bacillati</taxon>
        <taxon>Actinomycetota</taxon>
        <taxon>Actinomycetes</taxon>
        <taxon>Propionibacteriales</taxon>
        <taxon>Kribbellaceae</taxon>
        <taxon>Kribbella</taxon>
    </lineage>
</organism>
<dbReference type="RefSeq" id="WP_133977542.1">
    <property type="nucleotide sequence ID" value="NZ_SOCE01000001.1"/>
</dbReference>
<sequence>MVVTGRGLNRATLGRQLLLRREPLGVVEATRRIVAIQGQQAASPYIALWNRIDGFEPDDLDAAFASRELVKATLMRFTLHVVHSEDHLPMHKAMQPSLRTRLGDARYTEAGLTRDDADAVIAKLLEFLVEPRSNAEIEAWLQDQIDGPPKSMWWALRAFIPVLHAPTGGPWAYGYRPAYRAAVATHAPLDTSASDAALQTLVWRYLEGFGPATMADVAQFASVQRARARAAIEALGNKLEILEGPDGKDLYDVPGGLRPDDDTPAPPRFLPMWDSTLLAYADRGRLVPAEYRKIITRTNGDTLPTLLVDGYVAGVWRTVDDGIEATAFHQLPAKVWKELAVEARALTKFLAKRDPHPYSRYHHWWAKLPDYETRVLPRDVKKRPSAPTQA</sequence>
<dbReference type="EMBL" id="SOCE01000001">
    <property type="protein sequence ID" value="TDU87825.1"/>
    <property type="molecule type" value="Genomic_DNA"/>
</dbReference>
<evidence type="ECO:0000313" key="2">
    <source>
        <dbReference type="Proteomes" id="UP000295151"/>
    </source>
</evidence>
<accession>A0A4R7T7S3</accession>
<dbReference type="GO" id="GO:0003677">
    <property type="term" value="F:DNA binding"/>
    <property type="evidence" value="ECO:0007669"/>
    <property type="project" value="UniProtKB-KW"/>
</dbReference>
<protein>
    <submittedName>
        <fullName evidence="1">Winged helix DNA-binding protein</fullName>
    </submittedName>
</protein>
<keyword evidence="2" id="KW-1185">Reference proteome</keyword>
<name>A0A4R7T7S3_9ACTN</name>
<comment type="caution">
    <text evidence="1">The sequence shown here is derived from an EMBL/GenBank/DDBJ whole genome shotgun (WGS) entry which is preliminary data.</text>
</comment>
<dbReference type="PANTHER" id="PTHR38479">
    <property type="entry name" value="LMO0824 PROTEIN"/>
    <property type="match status" value="1"/>
</dbReference>
<dbReference type="Pfam" id="PF06224">
    <property type="entry name" value="AlkZ-like"/>
    <property type="match status" value="1"/>
</dbReference>
<proteinExistence type="predicted"/>
<dbReference type="PANTHER" id="PTHR38479:SF2">
    <property type="entry name" value="WINGED HELIX DNA-BINDING DOMAIN-CONTAINING PROTEIN"/>
    <property type="match status" value="1"/>
</dbReference>
<dbReference type="AlphaFoldDB" id="A0A4R7T7S3"/>
<dbReference type="Proteomes" id="UP000295151">
    <property type="component" value="Unassembled WGS sequence"/>
</dbReference>
<evidence type="ECO:0000313" key="1">
    <source>
        <dbReference type="EMBL" id="TDU87825.1"/>
    </source>
</evidence>
<gene>
    <name evidence="1" type="ORF">EV138_1354</name>
</gene>
<keyword evidence="1" id="KW-0238">DNA-binding</keyword>
<dbReference type="InterPro" id="IPR009351">
    <property type="entry name" value="AlkZ-like"/>
</dbReference>
<dbReference type="OrthoDB" id="9148135at2"/>